<evidence type="ECO:0000313" key="1">
    <source>
        <dbReference type="EMBL" id="NEZ64664.1"/>
    </source>
</evidence>
<accession>A0A6M0S845</accession>
<comment type="caution">
    <text evidence="1">The sequence shown here is derived from an EMBL/GenBank/DDBJ whole genome shotgun (WGS) entry which is preliminary data.</text>
</comment>
<gene>
    <name evidence="1" type="ORF">D0962_18035</name>
</gene>
<dbReference type="EMBL" id="QZCE01000002">
    <property type="protein sequence ID" value="NEZ64664.1"/>
    <property type="molecule type" value="Genomic_DNA"/>
</dbReference>
<evidence type="ECO:0000313" key="2">
    <source>
        <dbReference type="Proteomes" id="UP000473574"/>
    </source>
</evidence>
<dbReference type="RefSeq" id="WP_163665110.1">
    <property type="nucleotide sequence ID" value="NZ_QZCE01000002.1"/>
</dbReference>
<sequence>MKLSRQELELLEDIQSVMKESSINEDFLGRTGFSLDEMKIEVSTGNQLESQNEIQFILSLLNVFLSDYEWLPKREGKHLEKYSADKLMQKIEQVYKSTHQKTKQTLHKSWSFMITEEIIVSLNLSSSALDSDELYFSFRISPVGDKRLYYVDSHRVLIGKSSDFNREVERLIDFFSAILEHDINVEMIHTIYGYNALYFVKVQFADDFFSHLLGSRELLMNFMFLPHKLKKLSRKSYMGCLIVITFEDIARAIRALKNILEERIEQP</sequence>
<name>A0A6M0S845_9CYAN</name>
<proteinExistence type="predicted"/>
<organism evidence="1 2">
    <name type="scientific">Adonisia turfae CCMR0082</name>
    <dbReference type="NCBI Taxonomy" id="2304604"/>
    <lineage>
        <taxon>Bacteria</taxon>
        <taxon>Bacillati</taxon>
        <taxon>Cyanobacteriota</taxon>
        <taxon>Adonisia</taxon>
        <taxon>Adonisia turfae</taxon>
    </lineage>
</organism>
<reference evidence="1 2" key="1">
    <citation type="journal article" date="2020" name="Microb. Ecol.">
        <title>Ecogenomics of the Marine Benthic Filamentous Cyanobacterium Adonisia.</title>
        <authorList>
            <person name="Walter J.M."/>
            <person name="Coutinho F.H."/>
            <person name="Leomil L."/>
            <person name="Hargreaves P.I."/>
            <person name="Campeao M.E."/>
            <person name="Vieira V.V."/>
            <person name="Silva B.S."/>
            <person name="Fistarol G.O."/>
            <person name="Salomon P.S."/>
            <person name="Sawabe T."/>
            <person name="Mino S."/>
            <person name="Hosokawa M."/>
            <person name="Miyashita H."/>
            <person name="Maruyama F."/>
            <person name="van Verk M.C."/>
            <person name="Dutilh B.E."/>
            <person name="Thompson C.C."/>
            <person name="Thompson F.L."/>
        </authorList>
    </citation>
    <scope>NUCLEOTIDE SEQUENCE [LARGE SCALE GENOMIC DNA]</scope>
    <source>
        <strain evidence="1 2">CCMR0082</strain>
    </source>
</reference>
<protein>
    <submittedName>
        <fullName evidence="1">Uncharacterized protein</fullName>
    </submittedName>
</protein>
<dbReference type="Proteomes" id="UP000473574">
    <property type="component" value="Unassembled WGS sequence"/>
</dbReference>
<dbReference type="AlphaFoldDB" id="A0A6M0S845"/>